<accession>K6G3Z1</accession>
<reference evidence="2 3" key="1">
    <citation type="submission" date="2012-09" db="EMBL/GenBank/DDBJ databases">
        <authorList>
            <person name="Dupont C.L."/>
            <person name="Rusch D.B."/>
            <person name="Lombardo M.-J."/>
            <person name="Novotny M."/>
            <person name="Yee-Greenbaum J."/>
            <person name="Laskin R."/>
        </authorList>
    </citation>
    <scope>NUCLEOTIDE SEQUENCE [LARGE SCALE GENOMIC DNA]</scope>
    <source>
        <strain evidence="2">SAR86E</strain>
    </source>
</reference>
<keyword evidence="3" id="KW-1185">Reference proteome</keyword>
<sequence length="281" mass="32658">MIKKILARIWILILSLYYFIKFICRMRAYAFEDSLIDICMTSHGKRIYFMPIAIEALMSANKRPNRFFVTLDLTEKMTFAKAFFIRRLASFGINIIYGESLGPHCKYIHYLNSHWSRERSFAVFDDDAIYRSDIFEGLVNEAALNPELNICMRSQTIGLNDNEISPYNSWAFNNLKRTSVKNFATGVGGVLVCSKFAGIVQKLQKKFLDSCPQNDDIWFHWISVFYDIPYRQCRNEFYTPDIIPFSQGLALHKTNRSGQNDIQVKNTYCTKSIQVLNNATF</sequence>
<dbReference type="EMBL" id="AMWX01000012">
    <property type="protein sequence ID" value="EKO35959.1"/>
    <property type="molecule type" value="Genomic_DNA"/>
</dbReference>
<evidence type="ECO:0000313" key="3">
    <source>
        <dbReference type="Proteomes" id="UP000010310"/>
    </source>
</evidence>
<dbReference type="STRING" id="1208365.B273_0612"/>
<evidence type="ECO:0000313" key="2">
    <source>
        <dbReference type="EMBL" id="EKO35959.1"/>
    </source>
</evidence>
<comment type="caution">
    <text evidence="2">The sequence shown here is derived from an EMBL/GenBank/DDBJ whole genome shotgun (WGS) entry which is preliminary data.</text>
</comment>
<keyword evidence="1" id="KW-0812">Transmembrane</keyword>
<dbReference type="AlphaFoldDB" id="K6G3Z1"/>
<name>K6G3Z1_9GAMM</name>
<gene>
    <name evidence="2" type="ORF">B273_0612</name>
</gene>
<protein>
    <submittedName>
        <fullName evidence="2">Uncharacterized protein</fullName>
    </submittedName>
</protein>
<dbReference type="Proteomes" id="UP000010310">
    <property type="component" value="Unassembled WGS sequence"/>
</dbReference>
<organism evidence="2 3">
    <name type="scientific">SAR86 cluster bacterium SAR86E</name>
    <dbReference type="NCBI Taxonomy" id="1208365"/>
    <lineage>
        <taxon>Bacteria</taxon>
        <taxon>Pseudomonadati</taxon>
        <taxon>Pseudomonadota</taxon>
        <taxon>Gammaproteobacteria</taxon>
        <taxon>SAR86 cluster</taxon>
    </lineage>
</organism>
<proteinExistence type="predicted"/>
<feature type="transmembrane region" description="Helical" evidence="1">
    <location>
        <begin position="6"/>
        <end position="24"/>
    </location>
</feature>
<keyword evidence="1" id="KW-0472">Membrane</keyword>
<evidence type="ECO:0000256" key="1">
    <source>
        <dbReference type="SAM" id="Phobius"/>
    </source>
</evidence>
<keyword evidence="1" id="KW-1133">Transmembrane helix</keyword>